<feature type="compositionally biased region" description="Basic and acidic residues" evidence="1">
    <location>
        <begin position="13"/>
        <end position="23"/>
    </location>
</feature>
<feature type="compositionally biased region" description="Basic and acidic residues" evidence="1">
    <location>
        <begin position="36"/>
        <end position="50"/>
    </location>
</feature>
<feature type="compositionally biased region" description="Low complexity" evidence="1">
    <location>
        <begin position="54"/>
        <end position="67"/>
    </location>
</feature>
<organism evidence="2 3">
    <name type="scientific">Piedraia hortae CBS 480.64</name>
    <dbReference type="NCBI Taxonomy" id="1314780"/>
    <lineage>
        <taxon>Eukaryota</taxon>
        <taxon>Fungi</taxon>
        <taxon>Dikarya</taxon>
        <taxon>Ascomycota</taxon>
        <taxon>Pezizomycotina</taxon>
        <taxon>Dothideomycetes</taxon>
        <taxon>Dothideomycetidae</taxon>
        <taxon>Capnodiales</taxon>
        <taxon>Piedraiaceae</taxon>
        <taxon>Piedraia</taxon>
    </lineage>
</organism>
<reference evidence="2" key="1">
    <citation type="journal article" date="2020" name="Stud. Mycol.">
        <title>101 Dothideomycetes genomes: a test case for predicting lifestyles and emergence of pathogens.</title>
        <authorList>
            <person name="Haridas S."/>
            <person name="Albert R."/>
            <person name="Binder M."/>
            <person name="Bloem J."/>
            <person name="Labutti K."/>
            <person name="Salamov A."/>
            <person name="Andreopoulos B."/>
            <person name="Baker S."/>
            <person name="Barry K."/>
            <person name="Bills G."/>
            <person name="Bluhm B."/>
            <person name="Cannon C."/>
            <person name="Castanera R."/>
            <person name="Culley D."/>
            <person name="Daum C."/>
            <person name="Ezra D."/>
            <person name="Gonzalez J."/>
            <person name="Henrissat B."/>
            <person name="Kuo A."/>
            <person name="Liang C."/>
            <person name="Lipzen A."/>
            <person name="Lutzoni F."/>
            <person name="Magnuson J."/>
            <person name="Mondo S."/>
            <person name="Nolan M."/>
            <person name="Ohm R."/>
            <person name="Pangilinan J."/>
            <person name="Park H.-J."/>
            <person name="Ramirez L."/>
            <person name="Alfaro M."/>
            <person name="Sun H."/>
            <person name="Tritt A."/>
            <person name="Yoshinaga Y."/>
            <person name="Zwiers L.-H."/>
            <person name="Turgeon B."/>
            <person name="Goodwin S."/>
            <person name="Spatafora J."/>
            <person name="Crous P."/>
            <person name="Grigoriev I."/>
        </authorList>
    </citation>
    <scope>NUCLEOTIDE SEQUENCE</scope>
    <source>
        <strain evidence="2">CBS 480.64</strain>
    </source>
</reference>
<dbReference type="AlphaFoldDB" id="A0A6A7C4V2"/>
<gene>
    <name evidence="2" type="ORF">K470DRAFT_275319</name>
</gene>
<proteinExistence type="predicted"/>
<evidence type="ECO:0000313" key="3">
    <source>
        <dbReference type="Proteomes" id="UP000799421"/>
    </source>
</evidence>
<evidence type="ECO:0000313" key="2">
    <source>
        <dbReference type="EMBL" id="KAF2862616.1"/>
    </source>
</evidence>
<sequence>MLPKNKYSTKHSATKDGSKKRNAADQPDDTPPPRRPKVEPEDDAKDHGINPEEVQSADSSSSVSSQSTINKYIASDQPDGDIVPPILQASSKNVERDHEINPEVFQSVDNNSSFDSWSIYGRPVENPASVAITPMMTMDEGVAFLQQTNLMLPDYLDLFLSVDSAVVANAM</sequence>
<dbReference type="EMBL" id="MU005965">
    <property type="protein sequence ID" value="KAF2862616.1"/>
    <property type="molecule type" value="Genomic_DNA"/>
</dbReference>
<protein>
    <submittedName>
        <fullName evidence="2">Uncharacterized protein</fullName>
    </submittedName>
</protein>
<dbReference type="Proteomes" id="UP000799421">
    <property type="component" value="Unassembled WGS sequence"/>
</dbReference>
<evidence type="ECO:0000256" key="1">
    <source>
        <dbReference type="SAM" id="MobiDB-lite"/>
    </source>
</evidence>
<accession>A0A6A7C4V2</accession>
<feature type="region of interest" description="Disordered" evidence="1">
    <location>
        <begin position="1"/>
        <end position="84"/>
    </location>
</feature>
<keyword evidence="3" id="KW-1185">Reference proteome</keyword>
<name>A0A6A7C4V2_9PEZI</name>